<accession>A0ABT8RCN8</accession>
<comment type="caution">
    <text evidence="1">The sequence shown here is derived from an EMBL/GenBank/DDBJ whole genome shotgun (WGS) entry which is preliminary data.</text>
</comment>
<dbReference type="EMBL" id="JAUKPO010000023">
    <property type="protein sequence ID" value="MDO1449855.1"/>
    <property type="molecule type" value="Genomic_DNA"/>
</dbReference>
<gene>
    <name evidence="1" type="ORF">Q0590_26485</name>
</gene>
<name>A0ABT8RCN8_9BACT</name>
<proteinExistence type="predicted"/>
<dbReference type="RefSeq" id="WP_302040658.1">
    <property type="nucleotide sequence ID" value="NZ_JAUKPO010000023.1"/>
</dbReference>
<protein>
    <submittedName>
        <fullName evidence="1">Uncharacterized protein</fullName>
    </submittedName>
</protein>
<organism evidence="1 2">
    <name type="scientific">Rhodocytophaga aerolata</name>
    <dbReference type="NCBI Taxonomy" id="455078"/>
    <lineage>
        <taxon>Bacteria</taxon>
        <taxon>Pseudomonadati</taxon>
        <taxon>Bacteroidota</taxon>
        <taxon>Cytophagia</taxon>
        <taxon>Cytophagales</taxon>
        <taxon>Rhodocytophagaceae</taxon>
        <taxon>Rhodocytophaga</taxon>
    </lineage>
</organism>
<dbReference type="Proteomes" id="UP001168528">
    <property type="component" value="Unassembled WGS sequence"/>
</dbReference>
<evidence type="ECO:0000313" key="2">
    <source>
        <dbReference type="Proteomes" id="UP001168528"/>
    </source>
</evidence>
<sequence length="72" mass="7741">MNYIALITGIILLIGTVCDLSYTTFSSNGAGYLTDTLTKGIWRTSLLICGKDGSKKFLEYVGIFTIGAIIIS</sequence>
<keyword evidence="2" id="KW-1185">Reference proteome</keyword>
<reference evidence="1" key="1">
    <citation type="submission" date="2023-07" db="EMBL/GenBank/DDBJ databases">
        <title>The genome sequence of Rhodocytophaga aerolata KACC 12507.</title>
        <authorList>
            <person name="Zhang X."/>
        </authorList>
    </citation>
    <scope>NUCLEOTIDE SEQUENCE</scope>
    <source>
        <strain evidence="1">KACC 12507</strain>
    </source>
</reference>
<evidence type="ECO:0000313" key="1">
    <source>
        <dbReference type="EMBL" id="MDO1449855.1"/>
    </source>
</evidence>